<evidence type="ECO:0000313" key="2">
    <source>
        <dbReference type="EMBL" id="KAG9336662.1"/>
    </source>
</evidence>
<gene>
    <name evidence="2" type="ORF">JZ751_003009</name>
</gene>
<proteinExistence type="predicted"/>
<feature type="transmembrane region" description="Helical" evidence="1">
    <location>
        <begin position="192"/>
        <end position="213"/>
    </location>
</feature>
<keyword evidence="1" id="KW-0472">Membrane</keyword>
<organism evidence="2 3">
    <name type="scientific">Albula glossodonta</name>
    <name type="common">roundjaw bonefish</name>
    <dbReference type="NCBI Taxonomy" id="121402"/>
    <lineage>
        <taxon>Eukaryota</taxon>
        <taxon>Metazoa</taxon>
        <taxon>Chordata</taxon>
        <taxon>Craniata</taxon>
        <taxon>Vertebrata</taxon>
        <taxon>Euteleostomi</taxon>
        <taxon>Actinopterygii</taxon>
        <taxon>Neopterygii</taxon>
        <taxon>Teleostei</taxon>
        <taxon>Albuliformes</taxon>
        <taxon>Albulidae</taxon>
        <taxon>Albula</taxon>
    </lineage>
</organism>
<reference evidence="2" key="1">
    <citation type="thesis" date="2021" institute="BYU ScholarsArchive" country="Provo, UT, USA">
        <title>Applications of and Algorithms for Genome Assembly and Genomic Analyses with an Emphasis on Marine Teleosts.</title>
        <authorList>
            <person name="Pickett B.D."/>
        </authorList>
    </citation>
    <scope>NUCLEOTIDE SEQUENCE</scope>
    <source>
        <strain evidence="2">HI-2016</strain>
    </source>
</reference>
<dbReference type="AlphaFoldDB" id="A0A8T2NG39"/>
<evidence type="ECO:0000256" key="1">
    <source>
        <dbReference type="SAM" id="Phobius"/>
    </source>
</evidence>
<keyword evidence="3" id="KW-1185">Reference proteome</keyword>
<keyword evidence="1" id="KW-0812">Transmembrane</keyword>
<sequence>MGRRESVMRFVMTEGERGSMTATSPEPPLIRGQSFREIRTETSVSSSRWVNPIHVPQMKLSMTSVSSTKTRAWTVALLVERMKSTMCMTSPSGVAGTWLRTSIGPVRLQTKTCMVMIWTPLCKAADLSPTVNSAGLTMDLAGMAPCSLKRIPSVWINSWRRPSSTVDPKGHPPVDAQRIMTTTKSAERNNDLFFLFFFSILRVGYHSVVYLLSFNT</sequence>
<dbReference type="Proteomes" id="UP000824540">
    <property type="component" value="Unassembled WGS sequence"/>
</dbReference>
<evidence type="ECO:0000313" key="3">
    <source>
        <dbReference type="Proteomes" id="UP000824540"/>
    </source>
</evidence>
<dbReference type="EMBL" id="JAFBMS010000102">
    <property type="protein sequence ID" value="KAG9336662.1"/>
    <property type="molecule type" value="Genomic_DNA"/>
</dbReference>
<name>A0A8T2NG39_9TELE</name>
<comment type="caution">
    <text evidence="2">The sequence shown here is derived from an EMBL/GenBank/DDBJ whole genome shotgun (WGS) entry which is preliminary data.</text>
</comment>
<dbReference type="OrthoDB" id="666364at2759"/>
<protein>
    <submittedName>
        <fullName evidence="2">Uncharacterized protein</fullName>
    </submittedName>
</protein>
<accession>A0A8T2NG39</accession>
<keyword evidence="1" id="KW-1133">Transmembrane helix</keyword>